<dbReference type="InterPro" id="IPR048940">
    <property type="entry name" value="ATG5_HBR"/>
</dbReference>
<dbReference type="PANTHER" id="PTHR13040">
    <property type="entry name" value="AUTOPHAGY PROTEIN 5"/>
    <property type="match status" value="1"/>
</dbReference>
<dbReference type="GO" id="GO:0000422">
    <property type="term" value="P:autophagy of mitochondrion"/>
    <property type="evidence" value="ECO:0007669"/>
    <property type="project" value="TreeGrafter"/>
</dbReference>
<dbReference type="GO" id="GO:0044233">
    <property type="term" value="C:mitochondria-associated endoplasmic reticulum membrane contact site"/>
    <property type="evidence" value="ECO:0007669"/>
    <property type="project" value="TreeGrafter"/>
</dbReference>
<feature type="compositionally biased region" description="Low complexity" evidence="7">
    <location>
        <begin position="7"/>
        <end position="24"/>
    </location>
</feature>
<dbReference type="GO" id="GO:0061908">
    <property type="term" value="C:phagophore"/>
    <property type="evidence" value="ECO:0007669"/>
    <property type="project" value="TreeGrafter"/>
</dbReference>
<proteinExistence type="inferred from homology"/>
<feature type="region of interest" description="Disordered" evidence="7">
    <location>
        <begin position="205"/>
        <end position="261"/>
    </location>
</feature>
<dbReference type="AlphaFoldDB" id="A0A0D6ERG8"/>
<accession>A0A0D6ERG8</accession>
<feature type="region of interest" description="Disordered" evidence="7">
    <location>
        <begin position="1"/>
        <end position="24"/>
    </location>
</feature>
<dbReference type="Proteomes" id="UP000243876">
    <property type="component" value="Unassembled WGS sequence"/>
</dbReference>
<dbReference type="Pfam" id="PF20637">
    <property type="entry name" value="ATG5_HBR"/>
    <property type="match status" value="1"/>
</dbReference>
<dbReference type="InterPro" id="IPR048318">
    <property type="entry name" value="ATG5_UblB"/>
</dbReference>
<feature type="compositionally biased region" description="Low complexity" evidence="7">
    <location>
        <begin position="345"/>
        <end position="364"/>
    </location>
</feature>
<keyword evidence="12" id="KW-1185">Reference proteome</keyword>
<dbReference type="InterPro" id="IPR042527">
    <property type="entry name" value="Atg5_UblA_dom_sf"/>
</dbReference>
<comment type="function">
    <text evidence="6">Involved in cytoplasm to vacuole transport (Cvt) and autophagic vesicle formation.</text>
</comment>
<dbReference type="InterPro" id="IPR007239">
    <property type="entry name" value="Atg5"/>
</dbReference>
<feature type="region of interest" description="Disordered" evidence="7">
    <location>
        <begin position="345"/>
        <end position="376"/>
    </location>
</feature>
<dbReference type="InterPro" id="IPR048939">
    <property type="entry name" value="ATG5_UblA"/>
</dbReference>
<dbReference type="FunFam" id="3.10.20.90:FF:000347">
    <property type="entry name" value="Autophagy protein 5"/>
    <property type="match status" value="1"/>
</dbReference>
<evidence type="ECO:0000259" key="10">
    <source>
        <dbReference type="Pfam" id="PF20638"/>
    </source>
</evidence>
<evidence type="ECO:0000256" key="3">
    <source>
        <dbReference type="ARBA" id="ARBA00022499"/>
    </source>
</evidence>
<dbReference type="GO" id="GO:0006995">
    <property type="term" value="P:cellular response to nitrogen starvation"/>
    <property type="evidence" value="ECO:0007669"/>
    <property type="project" value="TreeGrafter"/>
</dbReference>
<dbReference type="Gene3D" id="3.10.20.90">
    <property type="entry name" value="Phosphatidylinositol 3-kinase Catalytic Subunit, Chain A, domain 1"/>
    <property type="match status" value="1"/>
</dbReference>
<feature type="domain" description="Autophagy protein ATG5 UblB" evidence="8">
    <location>
        <begin position="383"/>
        <end position="466"/>
    </location>
</feature>
<dbReference type="OrthoDB" id="272162at2759"/>
<keyword evidence="5 6" id="KW-0072">Autophagy</keyword>
<evidence type="ECO:0000256" key="6">
    <source>
        <dbReference type="RuleBase" id="RU361202"/>
    </source>
</evidence>
<comment type="similarity">
    <text evidence="2 6">Belongs to the ATG5 family.</text>
</comment>
<feature type="compositionally biased region" description="Low complexity" evidence="7">
    <location>
        <begin position="238"/>
        <end position="247"/>
    </location>
</feature>
<keyword evidence="3 6" id="KW-1017">Isopeptide bond</keyword>
<keyword evidence="6" id="KW-0472">Membrane</keyword>
<comment type="subunit">
    <text evidence="6">Conjugated with ATG12.</text>
</comment>
<dbReference type="GO" id="GO:0019776">
    <property type="term" value="F:Atg8-family ligase activity"/>
    <property type="evidence" value="ECO:0007669"/>
    <property type="project" value="TreeGrafter"/>
</dbReference>
<protein>
    <recommendedName>
        <fullName evidence="6">Autophagy protein 5</fullName>
    </recommendedName>
</protein>
<evidence type="ECO:0000256" key="5">
    <source>
        <dbReference type="ARBA" id="ARBA00023006"/>
    </source>
</evidence>
<dbReference type="GO" id="GO:0034727">
    <property type="term" value="P:piecemeal microautophagy of the nucleus"/>
    <property type="evidence" value="ECO:0007669"/>
    <property type="project" value="TreeGrafter"/>
</dbReference>
<dbReference type="Gene3D" id="3.10.20.620">
    <property type="match status" value="1"/>
</dbReference>
<reference evidence="12" key="1">
    <citation type="submission" date="2015-02" db="EMBL/GenBank/DDBJ databases">
        <authorList>
            <person name="Gon?alves P."/>
        </authorList>
    </citation>
    <scope>NUCLEOTIDE SEQUENCE [LARGE SCALE GENOMIC DNA]</scope>
</reference>
<dbReference type="GO" id="GO:0034045">
    <property type="term" value="C:phagophore assembly site membrane"/>
    <property type="evidence" value="ECO:0007669"/>
    <property type="project" value="UniProtKB-SubCell"/>
</dbReference>
<comment type="subcellular location">
    <subcellularLocation>
        <location evidence="1 6">Preautophagosomal structure membrane</location>
        <topology evidence="1 6">Peripheral membrane protein</topology>
    </subcellularLocation>
</comment>
<feature type="domain" description="Autophagy protein ATG5 UblA" evidence="10">
    <location>
        <begin position="59"/>
        <end position="147"/>
    </location>
</feature>
<name>A0A0D6ERG8_SPOSA</name>
<dbReference type="InterPro" id="IPR042526">
    <property type="entry name" value="Atg5_HR"/>
</dbReference>
<sequence length="472" mass="49578">MRASVTSRLASGSSIASSSRMRPTPSTAFLAPSSAATPSAADTANAVAFAAVFRTLNFGGSVPIEVVLAEEDLPKNADRSIEAYYVQAPRISYLPLLLAQVRKQFVDLVLDESTSAALREDQLWFEVEGGGGALKHWPIGLLYDYHHALSHPSLPPPSTTSPYTAAPSSALPSSLASVFAPLSSPSALTGSNSLSPSFPASLPLPSYPHSPPVDSQSTLRARPSGGSSAFSAPPPRAPSRSSTRSVSEPGRPPPPPVTQDAVQPWRITLHLKDPPVEQLLVSNRVEDCRVGFMAMVKEADYVRWGNVKRVTNLRKEQQDNLWEGVVQNNFDKYWTVASKLVPLPSLSGPSSSSPSATRSATPSSGGSGSAEGRLPDANSVRSVPIRVYLPEGAPAMQSIVAPMQDGAPTTLHSALSALLPLLFPSLLSAPALAHPLIQGILVPLESEIGWLGACMAGADGWVNVVVAVGEGL</sequence>
<evidence type="ECO:0000256" key="7">
    <source>
        <dbReference type="SAM" id="MobiDB-lite"/>
    </source>
</evidence>
<keyword evidence="4 6" id="KW-0832">Ubl conjugation</keyword>
<dbReference type="PANTHER" id="PTHR13040:SF2">
    <property type="entry name" value="AUTOPHAGY PROTEIN 5"/>
    <property type="match status" value="1"/>
</dbReference>
<organism evidence="11 12">
    <name type="scientific">Sporidiobolus salmonicolor</name>
    <name type="common">Yeast-like fungus</name>
    <name type="synonym">Sporobolomyces salmonicolor</name>
    <dbReference type="NCBI Taxonomy" id="5005"/>
    <lineage>
        <taxon>Eukaryota</taxon>
        <taxon>Fungi</taxon>
        <taxon>Dikarya</taxon>
        <taxon>Basidiomycota</taxon>
        <taxon>Pucciniomycotina</taxon>
        <taxon>Microbotryomycetes</taxon>
        <taxon>Sporidiobolales</taxon>
        <taxon>Sporidiobolaceae</taxon>
        <taxon>Sporobolomyces</taxon>
    </lineage>
</organism>
<dbReference type="GO" id="GO:0005776">
    <property type="term" value="C:autophagosome"/>
    <property type="evidence" value="ECO:0007669"/>
    <property type="project" value="TreeGrafter"/>
</dbReference>
<evidence type="ECO:0000256" key="1">
    <source>
        <dbReference type="ARBA" id="ARBA00004623"/>
    </source>
</evidence>
<dbReference type="GO" id="GO:0034274">
    <property type="term" value="C:Atg12-Atg5-Atg16 complex"/>
    <property type="evidence" value="ECO:0007669"/>
    <property type="project" value="TreeGrafter"/>
</dbReference>
<keyword evidence="6" id="KW-0813">Transport</keyword>
<feature type="domain" description="Autophagy protein ATG5 alpha-helical bundle region" evidence="9">
    <location>
        <begin position="287"/>
        <end position="342"/>
    </location>
</feature>
<evidence type="ECO:0000313" key="11">
    <source>
        <dbReference type="EMBL" id="CEQ42391.1"/>
    </source>
</evidence>
<feature type="compositionally biased region" description="Low complexity" evidence="7">
    <location>
        <begin position="220"/>
        <end position="231"/>
    </location>
</feature>
<evidence type="ECO:0000259" key="9">
    <source>
        <dbReference type="Pfam" id="PF20637"/>
    </source>
</evidence>
<dbReference type="Gene3D" id="1.10.246.190">
    <property type="entry name" value="Autophagy protein Apg5, helix rich domain"/>
    <property type="match status" value="1"/>
</dbReference>
<dbReference type="EMBL" id="CENE01000025">
    <property type="protein sequence ID" value="CEQ42391.1"/>
    <property type="molecule type" value="Genomic_DNA"/>
</dbReference>
<feature type="non-terminal residue" evidence="11">
    <location>
        <position position="1"/>
    </location>
</feature>
<evidence type="ECO:0000259" key="8">
    <source>
        <dbReference type="Pfam" id="PF04106"/>
    </source>
</evidence>
<evidence type="ECO:0000256" key="2">
    <source>
        <dbReference type="ARBA" id="ARBA00006910"/>
    </source>
</evidence>
<gene>
    <name evidence="11" type="primary">SPOSA6832_04196</name>
</gene>
<dbReference type="Pfam" id="PF20638">
    <property type="entry name" value="ATG5_UblA"/>
    <property type="match status" value="1"/>
</dbReference>
<evidence type="ECO:0000313" key="12">
    <source>
        <dbReference type="Proteomes" id="UP000243876"/>
    </source>
</evidence>
<dbReference type="Pfam" id="PF04106">
    <property type="entry name" value="ATG5_UblB"/>
    <property type="match status" value="1"/>
</dbReference>
<evidence type="ECO:0000256" key="4">
    <source>
        <dbReference type="ARBA" id="ARBA00022843"/>
    </source>
</evidence>